<feature type="compositionally biased region" description="Acidic residues" evidence="1">
    <location>
        <begin position="23"/>
        <end position="35"/>
    </location>
</feature>
<dbReference type="AlphaFoldDB" id="A0ABD2MT09"/>
<evidence type="ECO:0000313" key="3">
    <source>
        <dbReference type="Proteomes" id="UP001516400"/>
    </source>
</evidence>
<dbReference type="EMBL" id="JABFTP020000021">
    <property type="protein sequence ID" value="KAL3269565.1"/>
    <property type="molecule type" value="Genomic_DNA"/>
</dbReference>
<gene>
    <name evidence="2" type="ORF">HHI36_008630</name>
</gene>
<protein>
    <submittedName>
        <fullName evidence="2">Uncharacterized protein</fullName>
    </submittedName>
</protein>
<accession>A0ABD2MT09</accession>
<dbReference type="Proteomes" id="UP001516400">
    <property type="component" value="Unassembled WGS sequence"/>
</dbReference>
<proteinExistence type="predicted"/>
<feature type="region of interest" description="Disordered" evidence="1">
    <location>
        <begin position="23"/>
        <end position="84"/>
    </location>
</feature>
<name>A0ABD2MT09_9CUCU</name>
<reference evidence="2 3" key="1">
    <citation type="journal article" date="2021" name="BMC Biol.">
        <title>Horizontally acquired antibacterial genes associated with adaptive radiation of ladybird beetles.</title>
        <authorList>
            <person name="Li H.S."/>
            <person name="Tang X.F."/>
            <person name="Huang Y.H."/>
            <person name="Xu Z.Y."/>
            <person name="Chen M.L."/>
            <person name="Du X.Y."/>
            <person name="Qiu B.Y."/>
            <person name="Chen P.T."/>
            <person name="Zhang W."/>
            <person name="Slipinski A."/>
            <person name="Escalona H.E."/>
            <person name="Waterhouse R.M."/>
            <person name="Zwick A."/>
            <person name="Pang H."/>
        </authorList>
    </citation>
    <scope>NUCLEOTIDE SEQUENCE [LARGE SCALE GENOMIC DNA]</scope>
    <source>
        <strain evidence="2">SYSU2018</strain>
    </source>
</reference>
<keyword evidence="3" id="KW-1185">Reference proteome</keyword>
<evidence type="ECO:0000313" key="2">
    <source>
        <dbReference type="EMBL" id="KAL3269565.1"/>
    </source>
</evidence>
<sequence>MSRRHVVPSSEFAFTLQELFDQEDDFVDDKDESDNDKENQNIFSDHQNDSEIDGDSPEVKTISTEDIEEGNSIPNIAGTSDDDYSLENIHKPKTVKKKVLTEVYKWKKAS</sequence>
<comment type="caution">
    <text evidence="2">The sequence shown here is derived from an EMBL/GenBank/DDBJ whole genome shotgun (WGS) entry which is preliminary data.</text>
</comment>
<organism evidence="2 3">
    <name type="scientific">Cryptolaemus montrouzieri</name>
    <dbReference type="NCBI Taxonomy" id="559131"/>
    <lineage>
        <taxon>Eukaryota</taxon>
        <taxon>Metazoa</taxon>
        <taxon>Ecdysozoa</taxon>
        <taxon>Arthropoda</taxon>
        <taxon>Hexapoda</taxon>
        <taxon>Insecta</taxon>
        <taxon>Pterygota</taxon>
        <taxon>Neoptera</taxon>
        <taxon>Endopterygota</taxon>
        <taxon>Coleoptera</taxon>
        <taxon>Polyphaga</taxon>
        <taxon>Cucujiformia</taxon>
        <taxon>Coccinelloidea</taxon>
        <taxon>Coccinellidae</taxon>
        <taxon>Scymninae</taxon>
        <taxon>Scymnini</taxon>
        <taxon>Cryptolaemus</taxon>
    </lineage>
</organism>
<evidence type="ECO:0000256" key="1">
    <source>
        <dbReference type="SAM" id="MobiDB-lite"/>
    </source>
</evidence>